<dbReference type="GO" id="GO:0005524">
    <property type="term" value="F:ATP binding"/>
    <property type="evidence" value="ECO:0007669"/>
    <property type="project" value="InterPro"/>
</dbReference>
<dbReference type="Proteomes" id="UP000270094">
    <property type="component" value="Unassembled WGS sequence"/>
</dbReference>
<name>A0A3P7LXY2_STRVU</name>
<protein>
    <recommendedName>
        <fullName evidence="1">non-specific serine/threonine protein kinase</fullName>
        <ecNumber evidence="1">2.7.11.1</ecNumber>
    </recommendedName>
</protein>
<dbReference type="PANTHER" id="PTHR11909">
    <property type="entry name" value="CASEIN KINASE-RELATED"/>
    <property type="match status" value="1"/>
</dbReference>
<dbReference type="InterPro" id="IPR050235">
    <property type="entry name" value="CK1_Ser-Thr_kinase"/>
</dbReference>
<accession>A0A3P7LXY2</accession>
<evidence type="ECO:0000256" key="1">
    <source>
        <dbReference type="ARBA" id="ARBA00012513"/>
    </source>
</evidence>
<evidence type="ECO:0000259" key="2">
    <source>
        <dbReference type="PROSITE" id="PS50011"/>
    </source>
</evidence>
<dbReference type="Gene3D" id="1.10.510.10">
    <property type="entry name" value="Transferase(Phosphotransferase) domain 1"/>
    <property type="match status" value="1"/>
</dbReference>
<dbReference type="OrthoDB" id="5979581at2759"/>
<dbReference type="AlphaFoldDB" id="A0A3P7LXY2"/>
<dbReference type="EMBL" id="UYYB01126602">
    <property type="protein sequence ID" value="VDM83968.1"/>
    <property type="molecule type" value="Genomic_DNA"/>
</dbReference>
<evidence type="ECO:0000313" key="4">
    <source>
        <dbReference type="Proteomes" id="UP000270094"/>
    </source>
</evidence>
<reference evidence="3 4" key="1">
    <citation type="submission" date="2018-11" db="EMBL/GenBank/DDBJ databases">
        <authorList>
            <consortium name="Pathogen Informatics"/>
        </authorList>
    </citation>
    <scope>NUCLEOTIDE SEQUENCE [LARGE SCALE GENOMIC DNA]</scope>
</reference>
<proteinExistence type="predicted"/>
<dbReference type="Pfam" id="PF00069">
    <property type="entry name" value="Pkinase"/>
    <property type="match status" value="1"/>
</dbReference>
<sequence length="79" mass="8996">MVMSLCGEDLMTLKRSARKPLSESTILRVAISTLYAIKQLHEIGYIHRDIKPGNFLIGRVGREKRMMFLIDYGLFAHSG</sequence>
<gene>
    <name evidence="3" type="ORF">SVUK_LOCUS18966</name>
</gene>
<evidence type="ECO:0000313" key="3">
    <source>
        <dbReference type="EMBL" id="VDM83968.1"/>
    </source>
</evidence>
<dbReference type="InterPro" id="IPR000719">
    <property type="entry name" value="Prot_kinase_dom"/>
</dbReference>
<dbReference type="SUPFAM" id="SSF56112">
    <property type="entry name" value="Protein kinase-like (PK-like)"/>
    <property type="match status" value="1"/>
</dbReference>
<dbReference type="InterPro" id="IPR008271">
    <property type="entry name" value="Ser/Thr_kinase_AS"/>
</dbReference>
<dbReference type="PROSITE" id="PS50011">
    <property type="entry name" value="PROTEIN_KINASE_DOM"/>
    <property type="match status" value="1"/>
</dbReference>
<dbReference type="InterPro" id="IPR011009">
    <property type="entry name" value="Kinase-like_dom_sf"/>
</dbReference>
<dbReference type="PROSITE" id="PS00108">
    <property type="entry name" value="PROTEIN_KINASE_ST"/>
    <property type="match status" value="1"/>
</dbReference>
<feature type="domain" description="Protein kinase" evidence="2">
    <location>
        <begin position="1"/>
        <end position="79"/>
    </location>
</feature>
<dbReference type="EC" id="2.7.11.1" evidence="1"/>
<organism evidence="3 4">
    <name type="scientific">Strongylus vulgaris</name>
    <name type="common">Blood worm</name>
    <dbReference type="NCBI Taxonomy" id="40348"/>
    <lineage>
        <taxon>Eukaryota</taxon>
        <taxon>Metazoa</taxon>
        <taxon>Ecdysozoa</taxon>
        <taxon>Nematoda</taxon>
        <taxon>Chromadorea</taxon>
        <taxon>Rhabditida</taxon>
        <taxon>Rhabditina</taxon>
        <taxon>Rhabditomorpha</taxon>
        <taxon>Strongyloidea</taxon>
        <taxon>Strongylidae</taxon>
        <taxon>Strongylus</taxon>
    </lineage>
</organism>
<dbReference type="GO" id="GO:0004674">
    <property type="term" value="F:protein serine/threonine kinase activity"/>
    <property type="evidence" value="ECO:0007669"/>
    <property type="project" value="UniProtKB-EC"/>
</dbReference>
<keyword evidence="4" id="KW-1185">Reference proteome</keyword>